<evidence type="ECO:0000313" key="5">
    <source>
        <dbReference type="EMBL" id="EYC51957.1"/>
    </source>
</evidence>
<dbReference type="PROSITE" id="PS00622">
    <property type="entry name" value="HTH_LUXR_1"/>
    <property type="match status" value="1"/>
</dbReference>
<organism evidence="5 6">
    <name type="scientific">Hylemonella gracilis str. Niagara R</name>
    <dbReference type="NCBI Taxonomy" id="1458275"/>
    <lineage>
        <taxon>Bacteria</taxon>
        <taxon>Pseudomonadati</taxon>
        <taxon>Pseudomonadota</taxon>
        <taxon>Betaproteobacteria</taxon>
        <taxon>Burkholderiales</taxon>
        <taxon>Comamonadaceae</taxon>
        <taxon>Hylemonella</taxon>
    </lineage>
</organism>
<evidence type="ECO:0000313" key="6">
    <source>
        <dbReference type="Proteomes" id="UP000023268"/>
    </source>
</evidence>
<sequence length="238" mass="27126">MPDRDDVQDWLRGDMQHYLPHDLLVRAWGDFGGTELEHDVVDVMDDLPHGNLAIWTMDPMLRRFMNRWEQIGRKAYALHAGERGFLLEKSGVRCALAESLKGMRSAMVHGTRDAQGLSCSLYVTFRSDGRFDAPHCEAFELVLPYLDHAMCQIEHQAQQLRAPQLYSQLIDPKFMRENALTGREVEIVEWVAMGKTNSEIGSILGLSLFTVKNHLQRIFKKMNVSNRAQAVAKLTSDV</sequence>
<dbReference type="PRINTS" id="PR00038">
    <property type="entry name" value="HTHLUXR"/>
</dbReference>
<dbReference type="OrthoDB" id="135231at2"/>
<dbReference type="InterPro" id="IPR017470">
    <property type="entry name" value="Tscrpt_reg_EpsA"/>
</dbReference>
<dbReference type="InterPro" id="IPR016032">
    <property type="entry name" value="Sig_transdc_resp-reg_C-effctor"/>
</dbReference>
<dbReference type="SUPFAM" id="SSF46894">
    <property type="entry name" value="C-terminal effector domain of the bipartite response regulators"/>
    <property type="match status" value="1"/>
</dbReference>
<evidence type="ECO:0000256" key="3">
    <source>
        <dbReference type="ARBA" id="ARBA00023163"/>
    </source>
</evidence>
<comment type="caution">
    <text evidence="5">The sequence shown here is derived from an EMBL/GenBank/DDBJ whole genome shotgun (WGS) entry which is preliminary data.</text>
</comment>
<evidence type="ECO:0000256" key="1">
    <source>
        <dbReference type="ARBA" id="ARBA00023015"/>
    </source>
</evidence>
<dbReference type="NCBIfam" id="TIGR03020">
    <property type="entry name" value="EpsA"/>
    <property type="match status" value="1"/>
</dbReference>
<proteinExistence type="predicted"/>
<protein>
    <submittedName>
        <fullName evidence="5">Lipoprotein</fullName>
    </submittedName>
</protein>
<accession>A0A016XK72</accession>
<dbReference type="EMBL" id="JEMG01000001">
    <property type="protein sequence ID" value="EYC51957.1"/>
    <property type="molecule type" value="Genomic_DNA"/>
</dbReference>
<dbReference type="PANTHER" id="PTHR44688:SF16">
    <property type="entry name" value="DNA-BINDING TRANSCRIPTIONAL ACTIVATOR DEVR_DOSR"/>
    <property type="match status" value="1"/>
</dbReference>
<dbReference type="InterPro" id="IPR036388">
    <property type="entry name" value="WH-like_DNA-bd_sf"/>
</dbReference>
<dbReference type="CDD" id="cd06170">
    <property type="entry name" value="LuxR_C_like"/>
    <property type="match status" value="1"/>
</dbReference>
<dbReference type="GO" id="GO:0003677">
    <property type="term" value="F:DNA binding"/>
    <property type="evidence" value="ECO:0007669"/>
    <property type="project" value="UniProtKB-KW"/>
</dbReference>
<dbReference type="Gene3D" id="1.10.10.10">
    <property type="entry name" value="Winged helix-like DNA-binding domain superfamily/Winged helix DNA-binding domain"/>
    <property type="match status" value="1"/>
</dbReference>
<keyword evidence="5" id="KW-0449">Lipoprotein</keyword>
<dbReference type="PROSITE" id="PS50043">
    <property type="entry name" value="HTH_LUXR_2"/>
    <property type="match status" value="1"/>
</dbReference>
<keyword evidence="1" id="KW-0805">Transcription regulation</keyword>
<evidence type="ECO:0000259" key="4">
    <source>
        <dbReference type="PROSITE" id="PS50043"/>
    </source>
</evidence>
<dbReference type="Proteomes" id="UP000023268">
    <property type="component" value="Unassembled WGS sequence"/>
</dbReference>
<dbReference type="eggNOG" id="COG2197">
    <property type="taxonomic scope" value="Bacteria"/>
</dbReference>
<feature type="domain" description="HTH luxR-type" evidence="4">
    <location>
        <begin position="173"/>
        <end position="238"/>
    </location>
</feature>
<dbReference type="Pfam" id="PF00196">
    <property type="entry name" value="GerE"/>
    <property type="match status" value="1"/>
</dbReference>
<dbReference type="SMART" id="SM00421">
    <property type="entry name" value="HTH_LUXR"/>
    <property type="match status" value="1"/>
</dbReference>
<dbReference type="PANTHER" id="PTHR44688">
    <property type="entry name" value="DNA-BINDING TRANSCRIPTIONAL ACTIVATOR DEVR_DOSR"/>
    <property type="match status" value="1"/>
</dbReference>
<gene>
    <name evidence="5" type="ORF">AZ34_13410</name>
</gene>
<dbReference type="GO" id="GO:0006355">
    <property type="term" value="P:regulation of DNA-templated transcription"/>
    <property type="evidence" value="ECO:0007669"/>
    <property type="project" value="InterPro"/>
</dbReference>
<dbReference type="AlphaFoldDB" id="A0A016XK72"/>
<evidence type="ECO:0000256" key="2">
    <source>
        <dbReference type="ARBA" id="ARBA00023125"/>
    </source>
</evidence>
<name>A0A016XK72_9BURK</name>
<dbReference type="STRING" id="1458275.AZ34_13410"/>
<dbReference type="InterPro" id="IPR000792">
    <property type="entry name" value="Tscrpt_reg_LuxR_C"/>
</dbReference>
<reference evidence="5 6" key="1">
    <citation type="submission" date="2014-02" db="EMBL/GenBank/DDBJ databases">
        <title>Draft Genome of Hylemonella gracilis isolated from the Niagara River.</title>
        <authorList>
            <person name="Pawlowski D.R."/>
            <person name="Koudelka G.B."/>
        </authorList>
    </citation>
    <scope>NUCLEOTIDE SEQUENCE [LARGE SCALE GENOMIC DNA]</scope>
    <source>
        <strain evidence="5 6">Niagara R</strain>
    </source>
</reference>
<keyword evidence="2" id="KW-0238">DNA-binding</keyword>
<keyword evidence="3" id="KW-0804">Transcription</keyword>